<dbReference type="CDD" id="cd00093">
    <property type="entry name" value="HTH_XRE"/>
    <property type="match status" value="1"/>
</dbReference>
<proteinExistence type="predicted"/>
<keyword evidence="2" id="KW-1185">Reference proteome</keyword>
<dbReference type="InterPro" id="IPR036388">
    <property type="entry name" value="WH-like_DNA-bd_sf"/>
</dbReference>
<dbReference type="SUPFAM" id="SSF47413">
    <property type="entry name" value="lambda repressor-like DNA-binding domains"/>
    <property type="match status" value="1"/>
</dbReference>
<dbReference type="InterPro" id="IPR001387">
    <property type="entry name" value="Cro/C1-type_HTH"/>
</dbReference>
<accession>A0ABD4TMB3</accession>
<organism evidence="1 2">
    <name type="scientific">Methanocalculus taiwanensis</name>
    <dbReference type="NCBI Taxonomy" id="106207"/>
    <lineage>
        <taxon>Archaea</taxon>
        <taxon>Methanobacteriati</taxon>
        <taxon>Methanobacteriota</taxon>
        <taxon>Stenosarchaea group</taxon>
        <taxon>Methanomicrobia</taxon>
        <taxon>Methanomicrobiales</taxon>
        <taxon>Methanocalculaceae</taxon>
        <taxon>Methanocalculus</taxon>
    </lineage>
</organism>
<dbReference type="InterPro" id="IPR010982">
    <property type="entry name" value="Lambda_DNA-bd_dom_sf"/>
</dbReference>
<comment type="caution">
    <text evidence="1">The sequence shown here is derived from an EMBL/GenBank/DDBJ whole genome shotgun (WGS) entry which is preliminary data.</text>
</comment>
<reference evidence="1 2" key="1">
    <citation type="submission" date="2019-08" db="EMBL/GenBank/DDBJ databases">
        <authorList>
            <person name="Chen S.-C."/>
            <person name="Lai M.-C."/>
            <person name="You Y.-T."/>
        </authorList>
    </citation>
    <scope>NUCLEOTIDE SEQUENCE [LARGE SCALE GENOMIC DNA]</scope>
    <source>
        <strain evidence="1 2">P2F9704a</strain>
    </source>
</reference>
<dbReference type="PANTHER" id="PTHR40730">
    <property type="entry name" value="TRANSCRIPTIONAL REGULATOR PROTEIN-LIKE PROTEIN"/>
    <property type="match status" value="1"/>
</dbReference>
<sequence>MKEPLCDITHCDELARNVLPRMRAELVYRLVNVQGVRQSEVSRRLGISRAAISQYLSRKRGSGEIELSEDMTEMLERWAFAVMNDNSHSITICDICNCTKKTGKSR</sequence>
<dbReference type="AlphaFoldDB" id="A0ABD4TMB3"/>
<name>A0ABD4TMB3_9EURY</name>
<evidence type="ECO:0000313" key="2">
    <source>
        <dbReference type="Proteomes" id="UP001524383"/>
    </source>
</evidence>
<gene>
    <name evidence="1" type="ORF">FTO68_10630</name>
</gene>
<dbReference type="Proteomes" id="UP001524383">
    <property type="component" value="Unassembled WGS sequence"/>
</dbReference>
<evidence type="ECO:0000313" key="1">
    <source>
        <dbReference type="EMBL" id="MCQ1539432.1"/>
    </source>
</evidence>
<dbReference type="Gene3D" id="1.10.10.10">
    <property type="entry name" value="Winged helix-like DNA-binding domain superfamily/Winged helix DNA-binding domain"/>
    <property type="match status" value="1"/>
</dbReference>
<protein>
    <submittedName>
        <fullName evidence="1">Transcriptional regulator</fullName>
    </submittedName>
</protein>
<dbReference type="PANTHER" id="PTHR40730:SF5">
    <property type="entry name" value="HTH CRO_C1-TYPE DOMAIN-CONTAINING PROTEIN"/>
    <property type="match status" value="1"/>
</dbReference>
<dbReference type="RefSeq" id="WP_255333400.1">
    <property type="nucleotide sequence ID" value="NZ_VOTZ01000030.1"/>
</dbReference>
<dbReference type="EMBL" id="VOTZ01000030">
    <property type="protein sequence ID" value="MCQ1539432.1"/>
    <property type="molecule type" value="Genomic_DNA"/>
</dbReference>